<dbReference type="EMBL" id="CM045771">
    <property type="protein sequence ID" value="KAI7988744.1"/>
    <property type="molecule type" value="Genomic_DNA"/>
</dbReference>
<evidence type="ECO:0000313" key="1">
    <source>
        <dbReference type="EMBL" id="KAI7988744.1"/>
    </source>
</evidence>
<gene>
    <name evidence="1" type="ORF">LOK49_LG13G00816</name>
</gene>
<organism evidence="1 2">
    <name type="scientific">Camellia lanceoleosa</name>
    <dbReference type="NCBI Taxonomy" id="1840588"/>
    <lineage>
        <taxon>Eukaryota</taxon>
        <taxon>Viridiplantae</taxon>
        <taxon>Streptophyta</taxon>
        <taxon>Embryophyta</taxon>
        <taxon>Tracheophyta</taxon>
        <taxon>Spermatophyta</taxon>
        <taxon>Magnoliopsida</taxon>
        <taxon>eudicotyledons</taxon>
        <taxon>Gunneridae</taxon>
        <taxon>Pentapetalae</taxon>
        <taxon>asterids</taxon>
        <taxon>Ericales</taxon>
        <taxon>Theaceae</taxon>
        <taxon>Camellia</taxon>
    </lineage>
</organism>
<accession>A0ACC0FK76</accession>
<protein>
    <submittedName>
        <fullName evidence="1">Uncharacterized protein</fullName>
    </submittedName>
</protein>
<keyword evidence="2" id="KW-1185">Reference proteome</keyword>
<evidence type="ECO:0000313" key="2">
    <source>
        <dbReference type="Proteomes" id="UP001060215"/>
    </source>
</evidence>
<sequence>MEPPPLPLSQNLPLSPPQIIETITAVLTFDKASSSSLKSLTPFISYLTHGRSSNLRRERDPQAKRTDELPSPRFSSRCRGRETRYSGQD</sequence>
<reference evidence="1 2" key="1">
    <citation type="journal article" date="2022" name="Plant J.">
        <title>Chromosome-level genome of Camellia lanceoleosa provides a valuable resource for understanding genome evolution and self-incompatibility.</title>
        <authorList>
            <person name="Gong W."/>
            <person name="Xiao S."/>
            <person name="Wang L."/>
            <person name="Liao Z."/>
            <person name="Chang Y."/>
            <person name="Mo W."/>
            <person name="Hu G."/>
            <person name="Li W."/>
            <person name="Zhao G."/>
            <person name="Zhu H."/>
            <person name="Hu X."/>
            <person name="Ji K."/>
            <person name="Xiang X."/>
            <person name="Song Q."/>
            <person name="Yuan D."/>
            <person name="Jin S."/>
            <person name="Zhang L."/>
        </authorList>
    </citation>
    <scope>NUCLEOTIDE SEQUENCE [LARGE SCALE GENOMIC DNA]</scope>
    <source>
        <strain evidence="1">SQ_2022a</strain>
    </source>
</reference>
<comment type="caution">
    <text evidence="1">The sequence shown here is derived from an EMBL/GenBank/DDBJ whole genome shotgun (WGS) entry which is preliminary data.</text>
</comment>
<dbReference type="Proteomes" id="UP001060215">
    <property type="component" value="Chromosome 14"/>
</dbReference>
<proteinExistence type="predicted"/>
<name>A0ACC0FK76_9ERIC</name>